<name>A0A402ACF7_9CHLR</name>
<sequence>MSSTTSHFSLVTETPAASPEEAHRHFLAKLSVETDAADVRLDLQRGQDGFILIDARGAQDFEECHIPEAINLPYRKITAASTTHLTKEKLLVVYCWSPGCNAATKAAARLSALGFQVKEMLGGIEYWRREGGPVEGTLGEQAPLVR</sequence>
<reference evidence="3" key="1">
    <citation type="submission" date="2018-12" db="EMBL/GenBank/DDBJ databases">
        <title>Tengunoibacter tsumagoiensis gen. nov., sp. nov., Dictyobacter kobayashii sp. nov., D. alpinus sp. nov., and D. joshuensis sp. nov. and description of Dictyobacteraceae fam. nov. within the order Ktedonobacterales isolated from Tengu-no-mugimeshi.</title>
        <authorList>
            <person name="Wang C.M."/>
            <person name="Zheng Y."/>
            <person name="Sakai Y."/>
            <person name="Toyoda A."/>
            <person name="Minakuchi Y."/>
            <person name="Abe K."/>
            <person name="Yokota A."/>
            <person name="Yabe S."/>
        </authorList>
    </citation>
    <scope>NUCLEOTIDE SEQUENCE [LARGE SCALE GENOMIC DNA]</scope>
    <source>
        <strain evidence="3">Uno11</strain>
    </source>
</reference>
<gene>
    <name evidence="2" type="ORF">KDK_05900</name>
</gene>
<dbReference type="SMART" id="SM00450">
    <property type="entry name" value="RHOD"/>
    <property type="match status" value="1"/>
</dbReference>
<dbReference type="PANTHER" id="PTHR43031">
    <property type="entry name" value="FAD-DEPENDENT OXIDOREDUCTASE"/>
    <property type="match status" value="1"/>
</dbReference>
<dbReference type="PROSITE" id="PS50206">
    <property type="entry name" value="RHODANESE_3"/>
    <property type="match status" value="1"/>
</dbReference>
<dbReference type="InterPro" id="IPR001763">
    <property type="entry name" value="Rhodanese-like_dom"/>
</dbReference>
<dbReference type="InterPro" id="IPR050229">
    <property type="entry name" value="GlpE_sulfurtransferase"/>
</dbReference>
<dbReference type="Gene3D" id="3.40.250.10">
    <property type="entry name" value="Rhodanese-like domain"/>
    <property type="match status" value="1"/>
</dbReference>
<proteinExistence type="predicted"/>
<dbReference type="Proteomes" id="UP000287188">
    <property type="component" value="Unassembled WGS sequence"/>
</dbReference>
<dbReference type="InterPro" id="IPR036873">
    <property type="entry name" value="Rhodanese-like_dom_sf"/>
</dbReference>
<dbReference type="AlphaFoldDB" id="A0A402ACF7"/>
<evidence type="ECO:0000313" key="3">
    <source>
        <dbReference type="Proteomes" id="UP000287188"/>
    </source>
</evidence>
<evidence type="ECO:0000259" key="1">
    <source>
        <dbReference type="PROSITE" id="PS50206"/>
    </source>
</evidence>
<evidence type="ECO:0000313" key="2">
    <source>
        <dbReference type="EMBL" id="GCE16790.1"/>
    </source>
</evidence>
<keyword evidence="3" id="KW-1185">Reference proteome</keyword>
<feature type="domain" description="Rhodanese" evidence="1">
    <location>
        <begin position="46"/>
        <end position="136"/>
    </location>
</feature>
<dbReference type="PANTHER" id="PTHR43031:SF1">
    <property type="entry name" value="PYRIDINE NUCLEOTIDE-DISULPHIDE OXIDOREDUCTASE"/>
    <property type="match status" value="1"/>
</dbReference>
<dbReference type="EMBL" id="BIFS01000001">
    <property type="protein sequence ID" value="GCE16790.1"/>
    <property type="molecule type" value="Genomic_DNA"/>
</dbReference>
<dbReference type="OrthoDB" id="9800872at2"/>
<accession>A0A402ACF7</accession>
<dbReference type="RefSeq" id="WP_126548615.1">
    <property type="nucleotide sequence ID" value="NZ_BIFS01000001.1"/>
</dbReference>
<protein>
    <submittedName>
        <fullName evidence="2">Rhodanese</fullName>
    </submittedName>
</protein>
<comment type="caution">
    <text evidence="2">The sequence shown here is derived from an EMBL/GenBank/DDBJ whole genome shotgun (WGS) entry which is preliminary data.</text>
</comment>
<organism evidence="2 3">
    <name type="scientific">Dictyobacter kobayashii</name>
    <dbReference type="NCBI Taxonomy" id="2014872"/>
    <lineage>
        <taxon>Bacteria</taxon>
        <taxon>Bacillati</taxon>
        <taxon>Chloroflexota</taxon>
        <taxon>Ktedonobacteria</taxon>
        <taxon>Ktedonobacterales</taxon>
        <taxon>Dictyobacteraceae</taxon>
        <taxon>Dictyobacter</taxon>
    </lineage>
</organism>
<dbReference type="SUPFAM" id="SSF52821">
    <property type="entry name" value="Rhodanese/Cell cycle control phosphatase"/>
    <property type="match status" value="1"/>
</dbReference>
<dbReference type="Pfam" id="PF00581">
    <property type="entry name" value="Rhodanese"/>
    <property type="match status" value="1"/>
</dbReference>